<protein>
    <submittedName>
        <fullName evidence="2">Uncharacterized protein</fullName>
    </submittedName>
</protein>
<feature type="region of interest" description="Disordered" evidence="1">
    <location>
        <begin position="73"/>
        <end position="105"/>
    </location>
</feature>
<evidence type="ECO:0000313" key="2">
    <source>
        <dbReference type="EMBL" id="CAA0104110.1"/>
    </source>
</evidence>
<reference evidence="2 3" key="1">
    <citation type="submission" date="2019-11" db="EMBL/GenBank/DDBJ databases">
        <authorList>
            <person name="Holert J."/>
        </authorList>
    </citation>
    <scope>NUCLEOTIDE SEQUENCE [LARGE SCALE GENOMIC DNA]</scope>
    <source>
        <strain evidence="2">SB11_3</strain>
    </source>
</reference>
<gene>
    <name evidence="2" type="ORF">OPDIPICF_04611</name>
</gene>
<sequence length="105" mass="11123">MGYKRIPSIRNTIQLSRSGDLDGDGIPNGNDRLPNHTAAAQNDSNDGKPDAFLPRHNQACQDSSRLVLDDFVDDTAGCDDGVNDNENPNSNAGGKKSSGGQPLTQ</sequence>
<name>A0A5S9PK81_9GAMM</name>
<keyword evidence="3" id="KW-1185">Reference proteome</keyword>
<feature type="compositionally biased region" description="Acidic residues" evidence="1">
    <location>
        <begin position="73"/>
        <end position="83"/>
    </location>
</feature>
<evidence type="ECO:0000313" key="3">
    <source>
        <dbReference type="Proteomes" id="UP000441399"/>
    </source>
</evidence>
<feature type="region of interest" description="Disordered" evidence="1">
    <location>
        <begin position="1"/>
        <end position="55"/>
    </location>
</feature>
<evidence type="ECO:0000256" key="1">
    <source>
        <dbReference type="SAM" id="MobiDB-lite"/>
    </source>
</evidence>
<proteinExistence type="predicted"/>
<accession>A0A5S9PK81</accession>
<organism evidence="2 3">
    <name type="scientific">BD1-7 clade bacterium</name>
    <dbReference type="NCBI Taxonomy" id="2029982"/>
    <lineage>
        <taxon>Bacteria</taxon>
        <taxon>Pseudomonadati</taxon>
        <taxon>Pseudomonadota</taxon>
        <taxon>Gammaproteobacteria</taxon>
        <taxon>Cellvibrionales</taxon>
        <taxon>Spongiibacteraceae</taxon>
        <taxon>BD1-7 clade</taxon>
    </lineage>
</organism>
<feature type="compositionally biased region" description="Low complexity" evidence="1">
    <location>
        <begin position="93"/>
        <end position="105"/>
    </location>
</feature>
<dbReference type="AlphaFoldDB" id="A0A5S9PK81"/>
<dbReference type="EMBL" id="CACSIO010000011">
    <property type="protein sequence ID" value="CAA0104110.1"/>
    <property type="molecule type" value="Genomic_DNA"/>
</dbReference>
<dbReference type="Proteomes" id="UP000441399">
    <property type="component" value="Unassembled WGS sequence"/>
</dbReference>